<feature type="transmembrane region" description="Helical" evidence="8">
    <location>
        <begin position="15"/>
        <end position="34"/>
    </location>
</feature>
<gene>
    <name evidence="10" type="ORF">PRLR5076_10290</name>
</gene>
<dbReference type="GeneID" id="72467960"/>
<keyword evidence="6 8" id="KW-1133">Transmembrane helix</keyword>
<feature type="transmembrane region" description="Helical" evidence="8">
    <location>
        <begin position="354"/>
        <end position="378"/>
    </location>
</feature>
<feature type="transmembrane region" description="Helical" evidence="8">
    <location>
        <begin position="192"/>
        <end position="211"/>
    </location>
</feature>
<dbReference type="InterPro" id="IPR050297">
    <property type="entry name" value="LipidA_mod_glycosyltrf_83"/>
</dbReference>
<feature type="transmembrane region" description="Helical" evidence="8">
    <location>
        <begin position="120"/>
        <end position="137"/>
    </location>
</feature>
<protein>
    <submittedName>
        <fullName evidence="10">Glycosyl transferase</fullName>
    </submittedName>
</protein>
<keyword evidence="7 8" id="KW-0472">Membrane</keyword>
<comment type="subcellular location">
    <subcellularLocation>
        <location evidence="1">Cell membrane</location>
        <topology evidence="1">Multi-pass membrane protein</topology>
    </subcellularLocation>
</comment>
<organism evidence="10 11">
    <name type="scientific">Prevotella lacticifex</name>
    <dbReference type="NCBI Taxonomy" id="2854755"/>
    <lineage>
        <taxon>Bacteria</taxon>
        <taxon>Pseudomonadati</taxon>
        <taxon>Bacteroidota</taxon>
        <taxon>Bacteroidia</taxon>
        <taxon>Bacteroidales</taxon>
        <taxon>Prevotellaceae</taxon>
        <taxon>Prevotella</taxon>
    </lineage>
</organism>
<keyword evidence="4 10" id="KW-0808">Transferase</keyword>
<evidence type="ECO:0000256" key="6">
    <source>
        <dbReference type="ARBA" id="ARBA00022989"/>
    </source>
</evidence>
<keyword evidence="11" id="KW-1185">Reference proteome</keyword>
<dbReference type="RefSeq" id="WP_223927283.1">
    <property type="nucleotide sequence ID" value="NZ_BPTU01000003.1"/>
</dbReference>
<dbReference type="Proteomes" id="UP000825483">
    <property type="component" value="Unassembled WGS sequence"/>
</dbReference>
<dbReference type="PANTHER" id="PTHR33908">
    <property type="entry name" value="MANNOSYLTRANSFERASE YKCB-RELATED"/>
    <property type="match status" value="1"/>
</dbReference>
<proteinExistence type="predicted"/>
<keyword evidence="3" id="KW-0328">Glycosyltransferase</keyword>
<dbReference type="Pfam" id="PF13231">
    <property type="entry name" value="PMT_2"/>
    <property type="match status" value="1"/>
</dbReference>
<feature type="transmembrane region" description="Helical" evidence="8">
    <location>
        <begin position="170"/>
        <end position="186"/>
    </location>
</feature>
<feature type="transmembrane region" description="Helical" evidence="8">
    <location>
        <begin position="143"/>
        <end position="163"/>
    </location>
</feature>
<accession>A0A9R1C8X6</accession>
<name>A0A9R1C8X6_9BACT</name>
<feature type="transmembrane region" description="Helical" evidence="8">
    <location>
        <begin position="265"/>
        <end position="287"/>
    </location>
</feature>
<feature type="transmembrane region" description="Helical" evidence="8">
    <location>
        <begin position="390"/>
        <end position="407"/>
    </location>
</feature>
<keyword evidence="2" id="KW-1003">Cell membrane</keyword>
<feature type="transmembrane region" description="Helical" evidence="8">
    <location>
        <begin position="419"/>
        <end position="438"/>
    </location>
</feature>
<dbReference type="GO" id="GO:0009103">
    <property type="term" value="P:lipopolysaccharide biosynthetic process"/>
    <property type="evidence" value="ECO:0007669"/>
    <property type="project" value="UniProtKB-ARBA"/>
</dbReference>
<evidence type="ECO:0000256" key="2">
    <source>
        <dbReference type="ARBA" id="ARBA00022475"/>
    </source>
</evidence>
<dbReference type="GO" id="GO:0005886">
    <property type="term" value="C:plasma membrane"/>
    <property type="evidence" value="ECO:0007669"/>
    <property type="project" value="UniProtKB-SubCell"/>
</dbReference>
<keyword evidence="5 8" id="KW-0812">Transmembrane</keyword>
<evidence type="ECO:0000256" key="4">
    <source>
        <dbReference type="ARBA" id="ARBA00022679"/>
    </source>
</evidence>
<evidence type="ECO:0000256" key="5">
    <source>
        <dbReference type="ARBA" id="ARBA00022692"/>
    </source>
</evidence>
<evidence type="ECO:0000256" key="7">
    <source>
        <dbReference type="ARBA" id="ARBA00023136"/>
    </source>
</evidence>
<evidence type="ECO:0000259" key="9">
    <source>
        <dbReference type="Pfam" id="PF13231"/>
    </source>
</evidence>
<dbReference type="AlphaFoldDB" id="A0A9R1C8X6"/>
<feature type="transmembrane region" description="Helical" evidence="8">
    <location>
        <begin position="299"/>
        <end position="317"/>
    </location>
</feature>
<feature type="domain" description="Glycosyltransferase RgtA/B/C/D-like" evidence="9">
    <location>
        <begin position="70"/>
        <end position="228"/>
    </location>
</feature>
<evidence type="ECO:0000313" key="10">
    <source>
        <dbReference type="EMBL" id="GJG58178.1"/>
    </source>
</evidence>
<dbReference type="PANTHER" id="PTHR33908:SF3">
    <property type="entry name" value="UNDECAPRENYL PHOSPHATE-ALPHA-4-AMINO-4-DEOXY-L-ARABINOSE ARABINOSYL TRANSFERASE"/>
    <property type="match status" value="1"/>
</dbReference>
<feature type="transmembrane region" description="Helical" evidence="8">
    <location>
        <begin position="94"/>
        <end position="113"/>
    </location>
</feature>
<evidence type="ECO:0000256" key="3">
    <source>
        <dbReference type="ARBA" id="ARBA00022676"/>
    </source>
</evidence>
<evidence type="ECO:0000256" key="8">
    <source>
        <dbReference type="SAM" id="Phobius"/>
    </source>
</evidence>
<feature type="transmembrane region" description="Helical" evidence="8">
    <location>
        <begin position="218"/>
        <end position="238"/>
    </location>
</feature>
<dbReference type="GO" id="GO:0016763">
    <property type="term" value="F:pentosyltransferase activity"/>
    <property type="evidence" value="ECO:0007669"/>
    <property type="project" value="TreeGrafter"/>
</dbReference>
<reference evidence="10" key="1">
    <citation type="journal article" date="2022" name="Int. J. Syst. Evol. Microbiol.">
        <title>Prevotella lacticifex sp. nov., isolated from the rumen of cows.</title>
        <authorList>
            <person name="Shinkai T."/>
            <person name="Ikeyama N."/>
            <person name="Kumagai M."/>
            <person name="Ohmori H."/>
            <person name="Sakamoto M."/>
            <person name="Ohkuma M."/>
            <person name="Mitsumori M."/>
        </authorList>
    </citation>
    <scope>NUCLEOTIDE SEQUENCE</scope>
    <source>
        <strain evidence="10">R5076</strain>
    </source>
</reference>
<dbReference type="EMBL" id="BPUB01000001">
    <property type="protein sequence ID" value="GJG58178.1"/>
    <property type="molecule type" value="Genomic_DNA"/>
</dbReference>
<sequence>MIELKQRDAAVRPHVRWLMLVVFCLITFFANRGALPTDIMESRNIVTAREMVSDGNWLIPTMNGELRLEKPPLPTWVAGVVEEFFPDSLSAQRAAAGVMGTLLTLYLFLLIRYISRRSDLAEATVLVFITCYNLVLMGRSATWDIYCHAFMMGGIYYLTRAVYYDRRRSLPFFALAGVFMGLSFLSKGPVSFYALLLPYIIALAAVARPSLRGRWGGVALMVALMVVVGGWWYVYLLVLHPVEAQSVFHKESGAWSNHNVRPVWYYWRFFLEMGAWSLLMLASLAIPYWKRHITVKRDYLIAITWAVASIVLLSLMPEKKTRYLLPSLAPCSYAVACLIVHFKEGRGLDAFSRWLFKVNGWFLAVVVAALPVVVYFFGVRRGTMDMADEMLVAIVMLIIAVWLAWSTTWNRPVAMASGIAVLFAFVEIFLLGAVGAAFTNPDARSINAVCSDKRVNTLPFYHPAKEAIRIELVYEAERKILPLDIDDSTAVARALPCALVTKRWAREELPAWLLQRVDTVAVGTYDDNKHPKSDRHYTSDFINHVTILKRK</sequence>
<comment type="caution">
    <text evidence="10">The sequence shown here is derived from an EMBL/GenBank/DDBJ whole genome shotgun (WGS) entry which is preliminary data.</text>
</comment>
<dbReference type="InterPro" id="IPR038731">
    <property type="entry name" value="RgtA/B/C-like"/>
</dbReference>
<dbReference type="GO" id="GO:0010041">
    <property type="term" value="P:response to iron(III) ion"/>
    <property type="evidence" value="ECO:0007669"/>
    <property type="project" value="TreeGrafter"/>
</dbReference>
<evidence type="ECO:0000313" key="11">
    <source>
        <dbReference type="Proteomes" id="UP000825483"/>
    </source>
</evidence>
<evidence type="ECO:0000256" key="1">
    <source>
        <dbReference type="ARBA" id="ARBA00004651"/>
    </source>
</evidence>